<proteinExistence type="predicted"/>
<keyword evidence="3" id="KW-1185">Reference proteome</keyword>
<reference evidence="3" key="1">
    <citation type="journal article" date="2011" name="Nature">
        <title>Genome sequence and analysis of the tuber crop potato.</title>
        <authorList>
            <consortium name="The Potato Genome Sequencing Consortium"/>
        </authorList>
    </citation>
    <scope>NUCLEOTIDE SEQUENCE [LARGE SCALE GENOMIC DNA]</scope>
    <source>
        <strain evidence="3">cv. DM1-3 516 R44</strain>
    </source>
</reference>
<protein>
    <submittedName>
        <fullName evidence="2">Uncharacterized protein</fullName>
    </submittedName>
</protein>
<dbReference type="STRING" id="4113.M1AGU5"/>
<dbReference type="AlphaFoldDB" id="M1AGU5"/>
<dbReference type="HOGENOM" id="CLU_1456901_0_0_1"/>
<feature type="region of interest" description="Disordered" evidence="1">
    <location>
        <begin position="58"/>
        <end position="77"/>
    </location>
</feature>
<organism evidence="2 3">
    <name type="scientific">Solanum tuberosum</name>
    <name type="common">Potato</name>
    <dbReference type="NCBI Taxonomy" id="4113"/>
    <lineage>
        <taxon>Eukaryota</taxon>
        <taxon>Viridiplantae</taxon>
        <taxon>Streptophyta</taxon>
        <taxon>Embryophyta</taxon>
        <taxon>Tracheophyta</taxon>
        <taxon>Spermatophyta</taxon>
        <taxon>Magnoliopsida</taxon>
        <taxon>eudicotyledons</taxon>
        <taxon>Gunneridae</taxon>
        <taxon>Pentapetalae</taxon>
        <taxon>asterids</taxon>
        <taxon>lamiids</taxon>
        <taxon>Solanales</taxon>
        <taxon>Solanaceae</taxon>
        <taxon>Solanoideae</taxon>
        <taxon>Solaneae</taxon>
        <taxon>Solanum</taxon>
    </lineage>
</organism>
<dbReference type="Gramene" id="PGSC0003DMT400022515">
    <property type="protein sequence ID" value="PGSC0003DMT400022515"/>
    <property type="gene ID" value="PGSC0003DMG400008725"/>
</dbReference>
<dbReference type="InParanoid" id="M1AGU5"/>
<dbReference type="PaxDb" id="4113-PGSC0003DMT400022515"/>
<evidence type="ECO:0000313" key="2">
    <source>
        <dbReference type="EnsemblPlants" id="PGSC0003DMT400022515"/>
    </source>
</evidence>
<dbReference type="EnsemblPlants" id="PGSC0003DMT400022515">
    <property type="protein sequence ID" value="PGSC0003DMT400022515"/>
    <property type="gene ID" value="PGSC0003DMG400008725"/>
</dbReference>
<sequence length="186" mass="21052">MKRDLQARLREAKKTDPLCQAQILTPSVVTTSNSRSTPVPDVVTEIQDMRVVVVENQARSTGLTPPQPTLKPRDEKREWKRSFRVTRWVPEALPQSVNVVDPNGRVFTQKVQHDWVPEYCGTCLQLGHSYKQLKPALAKEPPKPAHMGNKGKVMKQIWHKKSAKDAHGEAISMLAGTRATTQEEQW</sequence>
<reference evidence="2" key="2">
    <citation type="submission" date="2015-06" db="UniProtKB">
        <authorList>
            <consortium name="EnsemblPlants"/>
        </authorList>
    </citation>
    <scope>IDENTIFICATION</scope>
    <source>
        <strain evidence="2">DM1-3 516 R44</strain>
    </source>
</reference>
<evidence type="ECO:0000256" key="1">
    <source>
        <dbReference type="SAM" id="MobiDB-lite"/>
    </source>
</evidence>
<name>M1AGU5_SOLTU</name>
<dbReference type="ExpressionAtlas" id="M1AGU5">
    <property type="expression patterns" value="baseline"/>
</dbReference>
<dbReference type="Proteomes" id="UP000011115">
    <property type="component" value="Unassembled WGS sequence"/>
</dbReference>
<evidence type="ECO:0000313" key="3">
    <source>
        <dbReference type="Proteomes" id="UP000011115"/>
    </source>
</evidence>
<accession>M1AGU5</accession>